<organism evidence="1">
    <name type="scientific">bioreactor metagenome</name>
    <dbReference type="NCBI Taxonomy" id="1076179"/>
    <lineage>
        <taxon>unclassified sequences</taxon>
        <taxon>metagenomes</taxon>
        <taxon>ecological metagenomes</taxon>
    </lineage>
</organism>
<proteinExistence type="predicted"/>
<comment type="caution">
    <text evidence="1">The sequence shown here is derived from an EMBL/GenBank/DDBJ whole genome shotgun (WGS) entry which is preliminary data.</text>
</comment>
<accession>A0A645EFE8</accession>
<dbReference type="AlphaFoldDB" id="A0A645EFE8"/>
<reference evidence="1" key="1">
    <citation type="submission" date="2019-08" db="EMBL/GenBank/DDBJ databases">
        <authorList>
            <person name="Kucharzyk K."/>
            <person name="Murdoch R.W."/>
            <person name="Higgins S."/>
            <person name="Loffler F."/>
        </authorList>
    </citation>
    <scope>NUCLEOTIDE SEQUENCE</scope>
</reference>
<evidence type="ECO:0000313" key="1">
    <source>
        <dbReference type="EMBL" id="MPN00728.1"/>
    </source>
</evidence>
<protein>
    <recommendedName>
        <fullName evidence="2">Methyltransferase type 11 domain-containing protein</fullName>
    </recommendedName>
</protein>
<dbReference type="EMBL" id="VSSQ01046763">
    <property type="protein sequence ID" value="MPN00728.1"/>
    <property type="molecule type" value="Genomic_DNA"/>
</dbReference>
<dbReference type="SUPFAM" id="SSF53335">
    <property type="entry name" value="S-adenosyl-L-methionine-dependent methyltransferases"/>
    <property type="match status" value="1"/>
</dbReference>
<name>A0A645EFE8_9ZZZZ</name>
<sequence length="105" mass="12359">MIAEAFRVLKSGGYLYLVEFAQNWHLQPYRERYLQDFPLTKEEGSFLARTPETGRVEFIAHHFTEKELVFLLVDSGFEIDYFRVEELRTRTGNKILGFVIVAKKP</sequence>
<dbReference type="InterPro" id="IPR029063">
    <property type="entry name" value="SAM-dependent_MTases_sf"/>
</dbReference>
<dbReference type="Gene3D" id="3.40.50.150">
    <property type="entry name" value="Vaccinia Virus protein VP39"/>
    <property type="match status" value="1"/>
</dbReference>
<evidence type="ECO:0008006" key="2">
    <source>
        <dbReference type="Google" id="ProtNLM"/>
    </source>
</evidence>
<gene>
    <name evidence="1" type="ORF">SDC9_147924</name>
</gene>